<dbReference type="Proteomes" id="UP000009046">
    <property type="component" value="Unassembled WGS sequence"/>
</dbReference>
<dbReference type="OrthoDB" id="2596881at2759"/>
<dbReference type="GO" id="GO:0000978">
    <property type="term" value="F:RNA polymerase II cis-regulatory region sequence-specific DNA binding"/>
    <property type="evidence" value="ECO:0007669"/>
    <property type="project" value="TreeGrafter"/>
</dbReference>
<dbReference type="EMBL" id="AAZO01003347">
    <property type="status" value="NOT_ANNOTATED_CDS"/>
    <property type="molecule type" value="Genomic_DNA"/>
</dbReference>
<protein>
    <submittedName>
        <fullName evidence="7">RNA polymerase II mediator complex subunit, putative</fullName>
    </submittedName>
</protein>
<dbReference type="InterPro" id="IPR004827">
    <property type="entry name" value="bZIP"/>
</dbReference>
<dbReference type="InParanoid" id="E0VLI4"/>
<evidence type="ECO:0000256" key="3">
    <source>
        <dbReference type="ARBA" id="ARBA00023163"/>
    </source>
</evidence>
<feature type="region of interest" description="Disordered" evidence="5">
    <location>
        <begin position="265"/>
        <end position="308"/>
    </location>
</feature>
<dbReference type="Gene3D" id="1.20.5.170">
    <property type="match status" value="1"/>
</dbReference>
<feature type="compositionally biased region" description="Basic and acidic residues" evidence="5">
    <location>
        <begin position="105"/>
        <end position="125"/>
    </location>
</feature>
<dbReference type="HOGENOM" id="CLU_649427_0_0_1"/>
<dbReference type="EMBL" id="DS235271">
    <property type="protein sequence ID" value="EEB14240.1"/>
    <property type="molecule type" value="Genomic_DNA"/>
</dbReference>
<dbReference type="PRINTS" id="PR00042">
    <property type="entry name" value="LEUZIPPRFOS"/>
</dbReference>
<evidence type="ECO:0000256" key="2">
    <source>
        <dbReference type="ARBA" id="ARBA00023125"/>
    </source>
</evidence>
<reference evidence="7" key="1">
    <citation type="submission" date="2007-04" db="EMBL/GenBank/DDBJ databases">
        <title>Annotation of Pediculus humanus corporis strain USDA.</title>
        <authorList>
            <person name="Kirkness E."/>
            <person name="Hannick L."/>
            <person name="Hass B."/>
            <person name="Bruggner R."/>
            <person name="Lawson D."/>
            <person name="Bidwell S."/>
            <person name="Joardar V."/>
            <person name="Caler E."/>
            <person name="Walenz B."/>
            <person name="Inman J."/>
            <person name="Schobel S."/>
            <person name="Galinsky K."/>
            <person name="Amedeo P."/>
            <person name="Strausberg R."/>
        </authorList>
    </citation>
    <scope>NUCLEOTIDE SEQUENCE</scope>
    <source>
        <strain evidence="7">USDA</strain>
    </source>
</reference>
<keyword evidence="1" id="KW-0805">Transcription regulation</keyword>
<feature type="compositionally biased region" description="Polar residues" evidence="5">
    <location>
        <begin position="51"/>
        <end position="66"/>
    </location>
</feature>
<gene>
    <name evidence="8" type="primary">8229602</name>
    <name evidence="7" type="ORF">Phum_PHUM288370</name>
</gene>
<organism>
    <name type="scientific">Pediculus humanus subsp. corporis</name>
    <name type="common">Body louse</name>
    <dbReference type="NCBI Taxonomy" id="121224"/>
    <lineage>
        <taxon>Eukaryota</taxon>
        <taxon>Metazoa</taxon>
        <taxon>Ecdysozoa</taxon>
        <taxon>Arthropoda</taxon>
        <taxon>Hexapoda</taxon>
        <taxon>Insecta</taxon>
        <taxon>Pterygota</taxon>
        <taxon>Neoptera</taxon>
        <taxon>Paraneoptera</taxon>
        <taxon>Psocodea</taxon>
        <taxon>Troctomorpha</taxon>
        <taxon>Phthiraptera</taxon>
        <taxon>Anoplura</taxon>
        <taxon>Pediculidae</taxon>
        <taxon>Pediculus</taxon>
    </lineage>
</organism>
<dbReference type="InterPro" id="IPR000837">
    <property type="entry name" value="AP-1"/>
</dbReference>
<feature type="region of interest" description="Disordered" evidence="5">
    <location>
        <begin position="99"/>
        <end position="138"/>
    </location>
</feature>
<dbReference type="PROSITE" id="PS50217">
    <property type="entry name" value="BZIP"/>
    <property type="match status" value="1"/>
</dbReference>
<dbReference type="AlphaFoldDB" id="E0VLI4"/>
<dbReference type="GO" id="GO:0000981">
    <property type="term" value="F:DNA-binding transcription factor activity, RNA polymerase II-specific"/>
    <property type="evidence" value="ECO:0007669"/>
    <property type="project" value="TreeGrafter"/>
</dbReference>
<dbReference type="GeneID" id="8229602"/>
<sequence length="423" mass="47037">MYNLNVNVATTLPTNFLGLDNNQCNTPRTPEIVNSLVAMTNPFDALMKPSKGNNSPKSDESYSGTASPLGMILFPSNSPPSVQHTRSQLIKEGLKLTIQTKRKHSGSDTKEEFEEIESKRMKREELTEEDEERRKRRRERNKIAATKCRMKKREKTANLVNESEILETQNIDLKSQIQDLQKQKRNLMDMLSMHLATCVKQTPTPTLENVQTFDEYVAGSESFNGSFQDGGQSSFCSDASGDFPIDHQTVTERINSKLINNMSTSYSRTSASSPSSSPSTSSTSTSSTSTSSSSSSNNTSNDSNNTSTTAVYYQSKGKTNLGINKSNNFQTSENKSVKNKLITVQTTEMKKSSTGIYRTNFNCNYHHHHHHSNNNNDDSDSYKPNGLLDNNNFFTTTKTDVFGTGNDYSNAFGNNHLDNGCMA</sequence>
<reference evidence="8" key="3">
    <citation type="submission" date="2021-02" db="UniProtKB">
        <authorList>
            <consortium name="EnsemblMetazoa"/>
        </authorList>
    </citation>
    <scope>IDENTIFICATION</scope>
    <source>
        <strain evidence="8">USDA</strain>
    </source>
</reference>
<keyword evidence="3" id="KW-0804">Transcription</keyword>
<dbReference type="RefSeq" id="XP_002426978.1">
    <property type="nucleotide sequence ID" value="XM_002426933.1"/>
</dbReference>
<feature type="region of interest" description="Disordered" evidence="5">
    <location>
        <begin position="45"/>
        <end position="69"/>
    </location>
</feature>
<keyword evidence="9" id="KW-1185">Reference proteome</keyword>
<dbReference type="VEuPathDB" id="VectorBase:PHUM288370"/>
<accession>E0VLI4</accession>
<feature type="coiled-coil region" evidence="4">
    <location>
        <begin position="163"/>
        <end position="190"/>
    </location>
</feature>
<dbReference type="KEGG" id="phu:Phum_PHUM288370"/>
<dbReference type="STRING" id="121224.E0VLI4"/>
<dbReference type="eggNOG" id="KOG1414">
    <property type="taxonomic scope" value="Eukaryota"/>
</dbReference>
<evidence type="ECO:0000256" key="5">
    <source>
        <dbReference type="SAM" id="MobiDB-lite"/>
    </source>
</evidence>
<dbReference type="PANTHER" id="PTHR23351:SF24">
    <property type="entry name" value="ACTIVATING TRANSCRIPTION FACTOR 3-RELATED"/>
    <property type="match status" value="1"/>
</dbReference>
<proteinExistence type="predicted"/>
<dbReference type="PANTHER" id="PTHR23351">
    <property type="entry name" value="FOS TRANSCRIPTION FACTOR-RELATED"/>
    <property type="match status" value="1"/>
</dbReference>
<dbReference type="GO" id="GO:0005634">
    <property type="term" value="C:nucleus"/>
    <property type="evidence" value="ECO:0007669"/>
    <property type="project" value="UniProtKB-ARBA"/>
</dbReference>
<keyword evidence="4" id="KW-0175">Coiled coil</keyword>
<dbReference type="PROSITE" id="PS00036">
    <property type="entry name" value="BZIP_BASIC"/>
    <property type="match status" value="1"/>
</dbReference>
<dbReference type="InterPro" id="IPR046347">
    <property type="entry name" value="bZIP_sf"/>
</dbReference>
<dbReference type="SMART" id="SM00338">
    <property type="entry name" value="BRLZ"/>
    <property type="match status" value="1"/>
</dbReference>
<evidence type="ECO:0000313" key="8">
    <source>
        <dbReference type="EnsemblMetazoa" id="PHUM288370-PA"/>
    </source>
</evidence>
<evidence type="ECO:0000256" key="1">
    <source>
        <dbReference type="ARBA" id="ARBA00023015"/>
    </source>
</evidence>
<dbReference type="SUPFAM" id="SSF57959">
    <property type="entry name" value="Leucine zipper domain"/>
    <property type="match status" value="1"/>
</dbReference>
<dbReference type="CTD" id="8229602"/>
<keyword evidence="2" id="KW-0238">DNA-binding</keyword>
<evidence type="ECO:0000313" key="9">
    <source>
        <dbReference type="Proteomes" id="UP000009046"/>
    </source>
</evidence>
<evidence type="ECO:0000256" key="4">
    <source>
        <dbReference type="SAM" id="Coils"/>
    </source>
</evidence>
<reference evidence="7" key="2">
    <citation type="submission" date="2007-04" db="EMBL/GenBank/DDBJ databases">
        <title>The genome of the human body louse.</title>
        <authorList>
            <consortium name="The Human Body Louse Genome Consortium"/>
            <person name="Kirkness E."/>
            <person name="Walenz B."/>
            <person name="Hass B."/>
            <person name="Bruggner R."/>
            <person name="Strausberg R."/>
        </authorList>
    </citation>
    <scope>NUCLEOTIDE SEQUENCE</scope>
    <source>
        <strain evidence="7">USDA</strain>
    </source>
</reference>
<feature type="domain" description="BZIP" evidence="6">
    <location>
        <begin position="131"/>
        <end position="194"/>
    </location>
</feature>
<dbReference type="CDD" id="cd14722">
    <property type="entry name" value="bZIP_ATF3"/>
    <property type="match status" value="1"/>
</dbReference>
<dbReference type="EnsemblMetazoa" id="PHUM288370-RA">
    <property type="protein sequence ID" value="PHUM288370-PA"/>
    <property type="gene ID" value="PHUM288370"/>
</dbReference>
<name>E0VLI4_PEDHC</name>
<evidence type="ECO:0000313" key="7">
    <source>
        <dbReference type="EMBL" id="EEB14240.1"/>
    </source>
</evidence>
<dbReference type="Pfam" id="PF00170">
    <property type="entry name" value="bZIP_1"/>
    <property type="match status" value="1"/>
</dbReference>
<evidence type="ECO:0000259" key="6">
    <source>
        <dbReference type="PROSITE" id="PS50217"/>
    </source>
</evidence>